<keyword evidence="14" id="KW-1185">Reference proteome</keyword>
<dbReference type="GO" id="GO:0005868">
    <property type="term" value="C:cytoplasmic dynein complex"/>
    <property type="evidence" value="ECO:0007669"/>
    <property type="project" value="InterPro"/>
</dbReference>
<evidence type="ECO:0000256" key="3">
    <source>
        <dbReference type="ARBA" id="ARBA00006831"/>
    </source>
</evidence>
<evidence type="ECO:0000256" key="10">
    <source>
        <dbReference type="ARBA" id="ARBA00023175"/>
    </source>
</evidence>
<gene>
    <name evidence="13" type="ORF">MSPICULIGERA_LOCUS8624</name>
</gene>
<proteinExistence type="inferred from homology"/>
<evidence type="ECO:0000313" key="14">
    <source>
        <dbReference type="Proteomes" id="UP001177023"/>
    </source>
</evidence>
<dbReference type="GO" id="GO:0036064">
    <property type="term" value="C:ciliary basal body"/>
    <property type="evidence" value="ECO:0007669"/>
    <property type="project" value="TreeGrafter"/>
</dbReference>
<dbReference type="GO" id="GO:0045504">
    <property type="term" value="F:dynein heavy chain binding"/>
    <property type="evidence" value="ECO:0007669"/>
    <property type="project" value="TreeGrafter"/>
</dbReference>
<keyword evidence="5" id="KW-0963">Cytoplasm</keyword>
<dbReference type="EMBL" id="CATQJA010002263">
    <property type="protein sequence ID" value="CAJ0570178.1"/>
    <property type="molecule type" value="Genomic_DNA"/>
</dbReference>
<evidence type="ECO:0000256" key="12">
    <source>
        <dbReference type="ARBA" id="ARBA00023273"/>
    </source>
</evidence>
<evidence type="ECO:0000256" key="9">
    <source>
        <dbReference type="ARBA" id="ARBA00023069"/>
    </source>
</evidence>
<dbReference type="InterPro" id="IPR040045">
    <property type="entry name" value="DYNC2LI1"/>
</dbReference>
<evidence type="ECO:0000256" key="1">
    <source>
        <dbReference type="ARBA" id="ARBA00004138"/>
    </source>
</evidence>
<protein>
    <submittedName>
        <fullName evidence="13">Uncharacterized protein</fullName>
    </submittedName>
</protein>
<evidence type="ECO:0000256" key="5">
    <source>
        <dbReference type="ARBA" id="ARBA00022490"/>
    </source>
</evidence>
<dbReference type="PANTHER" id="PTHR13236">
    <property type="entry name" value="DYNEIN 2 LIGHT INTERMEDIATE CHAIN, ISOFORM 2"/>
    <property type="match status" value="1"/>
</dbReference>
<accession>A0AA36CJW9</accession>
<dbReference type="PANTHER" id="PTHR13236:SF0">
    <property type="entry name" value="CYTOPLASMIC DYNEIN 2 LIGHT INTERMEDIATE CHAIN 1"/>
    <property type="match status" value="1"/>
</dbReference>
<reference evidence="13" key="1">
    <citation type="submission" date="2023-06" db="EMBL/GenBank/DDBJ databases">
        <authorList>
            <person name="Delattre M."/>
        </authorList>
    </citation>
    <scope>NUCLEOTIDE SEQUENCE</scope>
    <source>
        <strain evidence="13">AF72</strain>
    </source>
</reference>
<dbReference type="GO" id="GO:0035721">
    <property type="term" value="P:intraciliary retrograde transport"/>
    <property type="evidence" value="ECO:0007669"/>
    <property type="project" value="InterPro"/>
</dbReference>
<evidence type="ECO:0000313" key="13">
    <source>
        <dbReference type="EMBL" id="CAJ0570178.1"/>
    </source>
</evidence>
<keyword evidence="4" id="KW-0217">Developmental protein</keyword>
<evidence type="ECO:0000256" key="2">
    <source>
        <dbReference type="ARBA" id="ARBA00004245"/>
    </source>
</evidence>
<keyword evidence="8" id="KW-0243">Dynein</keyword>
<evidence type="ECO:0000256" key="7">
    <source>
        <dbReference type="ARBA" id="ARBA00022794"/>
    </source>
</evidence>
<name>A0AA36CJW9_9BILA</name>
<keyword evidence="12" id="KW-0966">Cell projection</keyword>
<dbReference type="GO" id="GO:0005930">
    <property type="term" value="C:axoneme"/>
    <property type="evidence" value="ECO:0007669"/>
    <property type="project" value="TreeGrafter"/>
</dbReference>
<feature type="non-terminal residue" evidence="13">
    <location>
        <position position="1"/>
    </location>
</feature>
<organism evidence="13 14">
    <name type="scientific">Mesorhabditis spiculigera</name>
    <dbReference type="NCBI Taxonomy" id="96644"/>
    <lineage>
        <taxon>Eukaryota</taxon>
        <taxon>Metazoa</taxon>
        <taxon>Ecdysozoa</taxon>
        <taxon>Nematoda</taxon>
        <taxon>Chromadorea</taxon>
        <taxon>Rhabditida</taxon>
        <taxon>Rhabditina</taxon>
        <taxon>Rhabditomorpha</taxon>
        <taxon>Rhabditoidea</taxon>
        <taxon>Rhabditidae</taxon>
        <taxon>Mesorhabditinae</taxon>
        <taxon>Mesorhabditis</taxon>
    </lineage>
</organism>
<comment type="subcellular location">
    <subcellularLocation>
        <location evidence="1">Cell projection</location>
        <location evidence="1">Cilium</location>
    </subcellularLocation>
    <subcellularLocation>
        <location evidence="2">Cytoplasm</location>
        <location evidence="2">Cytoskeleton</location>
    </subcellularLocation>
</comment>
<keyword evidence="6" id="KW-0493">Microtubule</keyword>
<dbReference type="AlphaFoldDB" id="A0AA36CJW9"/>
<dbReference type="Proteomes" id="UP001177023">
    <property type="component" value="Unassembled WGS sequence"/>
</dbReference>
<keyword evidence="7" id="KW-0970">Cilium biogenesis/degradation</keyword>
<dbReference type="GO" id="GO:0035735">
    <property type="term" value="P:intraciliary transport involved in cilium assembly"/>
    <property type="evidence" value="ECO:0007669"/>
    <property type="project" value="InterPro"/>
</dbReference>
<comment type="similarity">
    <text evidence="3">Belongs to the dynein light intermediate chain family.</text>
</comment>
<keyword evidence="9" id="KW-0969">Cilium</keyword>
<sequence>MMTSLGRADPAAHSRILAAAAARLAASKDKDMISAFPIPLAFIGAKYDEFQNFESEDRRQIVKVLRFFAHYYCADLLFYSSKMENLTVRGRALTGHLAFGTANNKGMITDHSKPIFVAHGEDSFEEIGPPPQLKNALANLRTSNLLSMWRDAFDEIYKQKELNLEQEADNSSDALFAEKAIDKYIEQKNRDLELYIRQRRERKNQREG</sequence>
<comment type="caution">
    <text evidence="13">The sequence shown here is derived from an EMBL/GenBank/DDBJ whole genome shotgun (WGS) entry which is preliminary data.</text>
</comment>
<evidence type="ECO:0000256" key="11">
    <source>
        <dbReference type="ARBA" id="ARBA00023212"/>
    </source>
</evidence>
<evidence type="ECO:0000256" key="4">
    <source>
        <dbReference type="ARBA" id="ARBA00022473"/>
    </source>
</evidence>
<evidence type="ECO:0000256" key="6">
    <source>
        <dbReference type="ARBA" id="ARBA00022701"/>
    </source>
</evidence>
<evidence type="ECO:0000256" key="8">
    <source>
        <dbReference type="ARBA" id="ARBA00023017"/>
    </source>
</evidence>
<dbReference type="GO" id="GO:0005874">
    <property type="term" value="C:microtubule"/>
    <property type="evidence" value="ECO:0007669"/>
    <property type="project" value="UniProtKB-KW"/>
</dbReference>
<keyword evidence="11" id="KW-0206">Cytoskeleton</keyword>
<keyword evidence="10" id="KW-0505">Motor protein</keyword>